<name>A0A9Q8L892_PASFU</name>
<evidence type="ECO:0000313" key="1">
    <source>
        <dbReference type="EMBL" id="UJO11993.1"/>
    </source>
</evidence>
<keyword evidence="2" id="KW-1185">Reference proteome</keyword>
<dbReference type="GeneID" id="71980322"/>
<protein>
    <submittedName>
        <fullName evidence="1">Uncharacterized protein</fullName>
    </submittedName>
</protein>
<accession>A0A9Q8L892</accession>
<organism evidence="1 2">
    <name type="scientific">Passalora fulva</name>
    <name type="common">Tomato leaf mold</name>
    <name type="synonym">Cladosporium fulvum</name>
    <dbReference type="NCBI Taxonomy" id="5499"/>
    <lineage>
        <taxon>Eukaryota</taxon>
        <taxon>Fungi</taxon>
        <taxon>Dikarya</taxon>
        <taxon>Ascomycota</taxon>
        <taxon>Pezizomycotina</taxon>
        <taxon>Dothideomycetes</taxon>
        <taxon>Dothideomycetidae</taxon>
        <taxon>Mycosphaerellales</taxon>
        <taxon>Mycosphaerellaceae</taxon>
        <taxon>Fulvia</taxon>
    </lineage>
</organism>
<proteinExistence type="predicted"/>
<dbReference type="Proteomes" id="UP000756132">
    <property type="component" value="Chromosome 1"/>
</dbReference>
<dbReference type="OrthoDB" id="62952at2759"/>
<gene>
    <name evidence="1" type="ORF">CLAFUR5_00444</name>
</gene>
<sequence length="147" mass="16538">MARTLHKARSAGAAESKPCRLLELPAELRTRIYEFALFPTHNQPVTDAELARQNYRLNGFVPHGRTKPALARSTGYYDCYIWKRDRSDPTLQRPSLLAVNKQVRGEASEIFYSKAVFRVPLAVDLGGSFGVRMAQKWLGSLWATSSP</sequence>
<dbReference type="AlphaFoldDB" id="A0A9Q8L892"/>
<dbReference type="KEGG" id="ffu:CLAFUR5_00444"/>
<dbReference type="RefSeq" id="XP_047756359.1">
    <property type="nucleotide sequence ID" value="XM_047899592.1"/>
</dbReference>
<dbReference type="InterPro" id="IPR038883">
    <property type="entry name" value="AN11006-like"/>
</dbReference>
<reference evidence="1" key="1">
    <citation type="submission" date="2021-12" db="EMBL/GenBank/DDBJ databases">
        <authorList>
            <person name="Zaccaron A."/>
            <person name="Stergiopoulos I."/>
        </authorList>
    </citation>
    <scope>NUCLEOTIDE SEQUENCE</scope>
    <source>
        <strain evidence="1">Race5_Kim</strain>
    </source>
</reference>
<dbReference type="PANTHER" id="PTHR42085">
    <property type="entry name" value="F-BOX DOMAIN-CONTAINING PROTEIN"/>
    <property type="match status" value="1"/>
</dbReference>
<dbReference type="PANTHER" id="PTHR42085:SF2">
    <property type="entry name" value="F-BOX DOMAIN-CONTAINING PROTEIN"/>
    <property type="match status" value="1"/>
</dbReference>
<evidence type="ECO:0000313" key="2">
    <source>
        <dbReference type="Proteomes" id="UP000756132"/>
    </source>
</evidence>
<dbReference type="EMBL" id="CP090163">
    <property type="protein sequence ID" value="UJO11993.1"/>
    <property type="molecule type" value="Genomic_DNA"/>
</dbReference>
<reference evidence="1" key="2">
    <citation type="journal article" date="2022" name="Microb. Genom.">
        <title>A chromosome-scale genome assembly of the tomato pathogen Cladosporium fulvum reveals a compartmentalized genome architecture and the presence of a dispensable chromosome.</title>
        <authorList>
            <person name="Zaccaron A.Z."/>
            <person name="Chen L.H."/>
            <person name="Samaras A."/>
            <person name="Stergiopoulos I."/>
        </authorList>
    </citation>
    <scope>NUCLEOTIDE SEQUENCE</scope>
    <source>
        <strain evidence="1">Race5_Kim</strain>
    </source>
</reference>